<dbReference type="Proteomes" id="UP000253647">
    <property type="component" value="Unassembled WGS sequence"/>
</dbReference>
<name>A0A368X5V6_MARNT</name>
<sequence length="156" mass="17519">MGLESIKRFSDELEARLFHGIQDLTIEEINAKNVSGPRPLPVGLSRERQASRAPRSWLSVETMAGHIEQLVSPLSSDTIDVLSENFVGAFKGNDQLLKLLRLNNRFPFVNFRVGRNALPEAQLNFPAGDFQDEEKALLQQWFNYVVGSASPMSRGY</sequence>
<proteinExistence type="predicted"/>
<evidence type="ECO:0000313" key="1">
    <source>
        <dbReference type="EMBL" id="RCW62556.1"/>
    </source>
</evidence>
<accession>A0A368X5V6</accession>
<dbReference type="RefSeq" id="WP_114435547.1">
    <property type="nucleotide sequence ID" value="NZ_QPJI01000024.1"/>
</dbReference>
<dbReference type="AlphaFoldDB" id="A0A368X5V6"/>
<reference evidence="1 2" key="1">
    <citation type="submission" date="2018-07" db="EMBL/GenBank/DDBJ databases">
        <title>Freshwater and sediment microbial communities from various areas in North America, analyzing microbe dynamics in response to fracking.</title>
        <authorList>
            <person name="Lamendella R."/>
        </authorList>
    </citation>
    <scope>NUCLEOTIDE SEQUENCE [LARGE SCALE GENOMIC DNA]</scope>
    <source>
        <strain evidence="1 2">105B</strain>
    </source>
</reference>
<protein>
    <submittedName>
        <fullName evidence="1">Uncharacterized protein</fullName>
    </submittedName>
</protein>
<evidence type="ECO:0000313" key="2">
    <source>
        <dbReference type="Proteomes" id="UP000253647"/>
    </source>
</evidence>
<dbReference type="EMBL" id="QPJI01000024">
    <property type="protein sequence ID" value="RCW62556.1"/>
    <property type="molecule type" value="Genomic_DNA"/>
</dbReference>
<comment type="caution">
    <text evidence="1">The sequence shown here is derived from an EMBL/GenBank/DDBJ whole genome shotgun (WGS) entry which is preliminary data.</text>
</comment>
<gene>
    <name evidence="1" type="ORF">DET61_12427</name>
</gene>
<organism evidence="1 2">
    <name type="scientific">Marinobacter nauticus</name>
    <name type="common">Marinobacter hydrocarbonoclasticus</name>
    <name type="synonym">Marinobacter aquaeolei</name>
    <dbReference type="NCBI Taxonomy" id="2743"/>
    <lineage>
        <taxon>Bacteria</taxon>
        <taxon>Pseudomonadati</taxon>
        <taxon>Pseudomonadota</taxon>
        <taxon>Gammaproteobacteria</taxon>
        <taxon>Pseudomonadales</taxon>
        <taxon>Marinobacteraceae</taxon>
        <taxon>Marinobacter</taxon>
    </lineage>
</organism>